<dbReference type="Gene3D" id="1.10.1660.10">
    <property type="match status" value="1"/>
</dbReference>
<dbReference type="InterPro" id="IPR009061">
    <property type="entry name" value="DNA-bd_dom_put_sf"/>
</dbReference>
<comment type="caution">
    <text evidence="3">The sequence shown here is derived from an EMBL/GenBank/DDBJ whole genome shotgun (WGS) entry which is preliminary data.</text>
</comment>
<dbReference type="GO" id="GO:0003677">
    <property type="term" value="F:DNA binding"/>
    <property type="evidence" value="ECO:0007669"/>
    <property type="project" value="UniProtKB-KW"/>
</dbReference>
<dbReference type="CDD" id="cd04780">
    <property type="entry name" value="HTH_MerR-like_sg5"/>
    <property type="match status" value="1"/>
</dbReference>
<sequence length="206" mass="22759">MWMSELSARSGVPVATVKYYLREGLLPAGQATGATRAVYGEEHVRRLRLIRALVDVGGLRLAEVRRVVEAVDDETSSLHDVLGVAQAALTPDLPEPTAESRARVDALLRRLRWKVSDQSVNRVALARALDAMADAGDPLRADALEDYARTLLGLAEAEVPTIDTSSREVAVRQTVVRTVLVEPILLTLRRMAHEHVSQRSLSRRRR</sequence>
<keyword evidence="4" id="KW-1185">Reference proteome</keyword>
<proteinExistence type="predicted"/>
<name>A0A2T8FA53_9ACTN</name>
<dbReference type="PANTHER" id="PTHR30204">
    <property type="entry name" value="REDOX-CYCLING DRUG-SENSING TRANSCRIPTIONAL ACTIVATOR SOXR"/>
    <property type="match status" value="1"/>
</dbReference>
<dbReference type="PROSITE" id="PS50937">
    <property type="entry name" value="HTH_MERR_2"/>
    <property type="match status" value="1"/>
</dbReference>
<gene>
    <name evidence="3" type="ORF">DDE18_09535</name>
</gene>
<evidence type="ECO:0000259" key="2">
    <source>
        <dbReference type="PROSITE" id="PS50937"/>
    </source>
</evidence>
<evidence type="ECO:0000313" key="4">
    <source>
        <dbReference type="Proteomes" id="UP000246018"/>
    </source>
</evidence>
<dbReference type="Proteomes" id="UP000246018">
    <property type="component" value="Unassembled WGS sequence"/>
</dbReference>
<dbReference type="GO" id="GO:0003700">
    <property type="term" value="F:DNA-binding transcription factor activity"/>
    <property type="evidence" value="ECO:0007669"/>
    <property type="project" value="InterPro"/>
</dbReference>
<dbReference type="Pfam" id="PF13411">
    <property type="entry name" value="MerR_1"/>
    <property type="match status" value="1"/>
</dbReference>
<protein>
    <submittedName>
        <fullName evidence="3">MerR family transcriptional regulator</fullName>
    </submittedName>
</protein>
<dbReference type="SMART" id="SM00422">
    <property type="entry name" value="HTH_MERR"/>
    <property type="match status" value="1"/>
</dbReference>
<dbReference type="PANTHER" id="PTHR30204:SF93">
    <property type="entry name" value="HTH MERR-TYPE DOMAIN-CONTAINING PROTEIN"/>
    <property type="match status" value="1"/>
</dbReference>
<dbReference type="SUPFAM" id="SSF46955">
    <property type="entry name" value="Putative DNA-binding domain"/>
    <property type="match status" value="1"/>
</dbReference>
<dbReference type="AlphaFoldDB" id="A0A2T8FA53"/>
<dbReference type="InterPro" id="IPR000551">
    <property type="entry name" value="MerR-type_HTH_dom"/>
</dbReference>
<dbReference type="PRINTS" id="PR00040">
    <property type="entry name" value="HTHMERR"/>
</dbReference>
<reference evidence="3 4" key="1">
    <citation type="submission" date="2018-04" db="EMBL/GenBank/DDBJ databases">
        <title>Genome of Nocardioides gansuensis WSJ-1.</title>
        <authorList>
            <person name="Wu S."/>
            <person name="Wang G."/>
        </authorList>
    </citation>
    <scope>NUCLEOTIDE SEQUENCE [LARGE SCALE GENOMIC DNA]</scope>
    <source>
        <strain evidence="3 4">WSJ-1</strain>
    </source>
</reference>
<accession>A0A2T8FA53</accession>
<evidence type="ECO:0000256" key="1">
    <source>
        <dbReference type="ARBA" id="ARBA00023125"/>
    </source>
</evidence>
<keyword evidence="1" id="KW-0238">DNA-binding</keyword>
<evidence type="ECO:0000313" key="3">
    <source>
        <dbReference type="EMBL" id="PVG82608.1"/>
    </source>
</evidence>
<dbReference type="InterPro" id="IPR047057">
    <property type="entry name" value="MerR_fam"/>
</dbReference>
<dbReference type="EMBL" id="QDGZ01000004">
    <property type="protein sequence ID" value="PVG82608.1"/>
    <property type="molecule type" value="Genomic_DNA"/>
</dbReference>
<organism evidence="3 4">
    <name type="scientific">Nocardioides gansuensis</name>
    <dbReference type="NCBI Taxonomy" id="2138300"/>
    <lineage>
        <taxon>Bacteria</taxon>
        <taxon>Bacillati</taxon>
        <taxon>Actinomycetota</taxon>
        <taxon>Actinomycetes</taxon>
        <taxon>Propionibacteriales</taxon>
        <taxon>Nocardioidaceae</taxon>
        <taxon>Nocardioides</taxon>
    </lineage>
</organism>
<feature type="domain" description="HTH merR-type" evidence="2">
    <location>
        <begin position="1"/>
        <end position="70"/>
    </location>
</feature>
<dbReference type="OrthoDB" id="5242095at2"/>
<dbReference type="RefSeq" id="WP_116572041.1">
    <property type="nucleotide sequence ID" value="NZ_QDGZ01000004.1"/>
</dbReference>